<evidence type="ECO:0000313" key="2">
    <source>
        <dbReference type="Proteomes" id="UP000573603"/>
    </source>
</evidence>
<evidence type="ECO:0000313" key="1">
    <source>
        <dbReference type="EMBL" id="KAF5242745.1"/>
    </source>
</evidence>
<name>A0A8H4ZB66_9HYPO</name>
<comment type="caution">
    <text evidence="1">The sequence shown here is derived from an EMBL/GenBank/DDBJ whole genome shotgun (WGS) entry which is preliminary data.</text>
</comment>
<accession>A0A8H4ZB66</accession>
<organism evidence="1 2">
    <name type="scientific">Fusarium anthophilum</name>
    <dbReference type="NCBI Taxonomy" id="48485"/>
    <lineage>
        <taxon>Eukaryota</taxon>
        <taxon>Fungi</taxon>
        <taxon>Dikarya</taxon>
        <taxon>Ascomycota</taxon>
        <taxon>Pezizomycotina</taxon>
        <taxon>Sordariomycetes</taxon>
        <taxon>Hypocreomycetidae</taxon>
        <taxon>Hypocreales</taxon>
        <taxon>Nectriaceae</taxon>
        <taxon>Fusarium</taxon>
        <taxon>Fusarium fujikuroi species complex</taxon>
    </lineage>
</organism>
<sequence>MPQLNPSNCSLLFAIPREIRQQIYELCIPPNFRLIVNHDMCVVGGEGDGFQYKQETHGTEDIPVLEDASEDVIESNLVEADDRSLSGQSMLDRTNMFSGRRSVFPGLLLVCRQITDEIKPILYRSITLTVDKSAGEAYLASLFSLKTREHFRKVILVLDSDGLFYDADSYMNPTICDTLLDNLSILGIVIEQPEPAHPYRVGRDNMNDEIKEWRAWLTTTLEYINQAIPNDAKVVVDTNKMTDATEGGAISRICEMATGYLRGRSTLTQAAIGTTTMDRLVAETSSMIVTTTIITRTDLLISLYHFWRISRILVGWK</sequence>
<protein>
    <submittedName>
        <fullName evidence="1">Uncharacterized protein</fullName>
    </submittedName>
</protein>
<gene>
    <name evidence="1" type="ORF">FANTH_8544</name>
</gene>
<keyword evidence="2" id="KW-1185">Reference proteome</keyword>
<dbReference type="Proteomes" id="UP000573603">
    <property type="component" value="Unassembled WGS sequence"/>
</dbReference>
<dbReference type="AlphaFoldDB" id="A0A8H4ZB66"/>
<proteinExistence type="predicted"/>
<reference evidence="1 2" key="1">
    <citation type="journal article" date="2020" name="BMC Genomics">
        <title>Correction to: Identification and distribution of gene clusters required for synthesis of sphingolipid metabolism inhibitors in diverse species of the filamentous fungus Fusarium.</title>
        <authorList>
            <person name="Kim H.S."/>
            <person name="Lohmar J.M."/>
            <person name="Busman M."/>
            <person name="Brown D.W."/>
            <person name="Naumann T.A."/>
            <person name="Divon H.H."/>
            <person name="Lysoe E."/>
            <person name="Uhlig S."/>
            <person name="Proctor R.H."/>
        </authorList>
    </citation>
    <scope>NUCLEOTIDE SEQUENCE [LARGE SCALE GENOMIC DNA]</scope>
    <source>
        <strain evidence="1 2">NRRL 25214</strain>
    </source>
</reference>
<dbReference type="EMBL" id="JABEVY010000202">
    <property type="protein sequence ID" value="KAF5242745.1"/>
    <property type="molecule type" value="Genomic_DNA"/>
</dbReference>